<evidence type="ECO:0000256" key="1">
    <source>
        <dbReference type="ARBA" id="ARBA00004613"/>
    </source>
</evidence>
<dbReference type="PROSITE" id="PS00330">
    <property type="entry name" value="HEMOLYSIN_CALCIUM"/>
    <property type="match status" value="1"/>
</dbReference>
<name>A0A6S6YJA5_9PROT</name>
<evidence type="ECO:0000259" key="4">
    <source>
        <dbReference type="Pfam" id="PF13946"/>
    </source>
</evidence>
<dbReference type="Gene3D" id="2.60.40.2700">
    <property type="match status" value="1"/>
</dbReference>
<dbReference type="InterPro" id="IPR018511">
    <property type="entry name" value="Hemolysin-typ_Ca-bd_CS"/>
</dbReference>
<feature type="domain" description="DUF4214" evidence="4">
    <location>
        <begin position="391"/>
        <end position="444"/>
    </location>
</feature>
<dbReference type="InterPro" id="IPR025282">
    <property type="entry name" value="DUF4214"/>
</dbReference>
<dbReference type="Proteomes" id="UP000515733">
    <property type="component" value="Chromosome"/>
</dbReference>
<dbReference type="InterPro" id="IPR050557">
    <property type="entry name" value="RTX_toxin/Mannuronan_C5-epim"/>
</dbReference>
<evidence type="ECO:0000313" key="5">
    <source>
        <dbReference type="EMBL" id="CAB1367814.1"/>
    </source>
</evidence>
<keyword evidence="6" id="KW-1185">Reference proteome</keyword>
<dbReference type="RefSeq" id="WP_170228128.1">
    <property type="nucleotide sequence ID" value="NZ_LR778301.1"/>
</dbReference>
<dbReference type="PANTHER" id="PTHR38340">
    <property type="entry name" value="S-LAYER PROTEIN"/>
    <property type="match status" value="1"/>
</dbReference>
<sequence length="514" mass="52554">MSFHLYQLNELYSNTDGSIQFVELTVGPFNGESFWLGQSITATQGGTTHSYTFPSNLTSTATANHKVLLATQGFADLGLVTPDFIIPAQFLFTGSGSVNFAGVSSVSYASLPTDGSLSLDADGSSGVNSPTNFSGTTGTVTPTPTNNAPTGGVSISGTPALGQTLTATNTLADADGLGAISYQWKADGNTIIGATSTTLLLTEVQLGTAITVTASYTDGHGTAESASSTATSLVSGSLTGSSGDDTLNGGAGNDTLTGGAGNDTLDGKGGSDIAVFSNNLAGYTVMRNGGTYTVTDKTAADGTDTATNVESLRFADFTVNLTVQDVIATASQVDVQHIMELYVAFFNRIPDADGLSYWIGQRSGGQSISQISESFYAAGTSAQYSGLTGFSTSMSNVDFINVFYKNVLGRPDGADSDGLAYWNSKLADGSSTRSSLAQDILASAHTFKGDATWGFVADLLDNKIAAANTIAGDWGLNYNTDAYTHGVTIAAAVTATSIAGAIELVGISAADIRL</sequence>
<feature type="region of interest" description="Disordered" evidence="3">
    <location>
        <begin position="221"/>
        <end position="255"/>
    </location>
</feature>
<dbReference type="AlphaFoldDB" id="A0A6S6YJA5"/>
<protein>
    <recommendedName>
        <fullName evidence="4">DUF4214 domain-containing protein</fullName>
    </recommendedName>
</protein>
<feature type="compositionally biased region" description="Low complexity" evidence="3">
    <location>
        <begin position="221"/>
        <end position="247"/>
    </location>
</feature>
<dbReference type="PRINTS" id="PR00313">
    <property type="entry name" value="CABNDNGRPT"/>
</dbReference>
<dbReference type="PANTHER" id="PTHR38340:SF1">
    <property type="entry name" value="S-LAYER PROTEIN"/>
    <property type="match status" value="1"/>
</dbReference>
<evidence type="ECO:0000313" key="6">
    <source>
        <dbReference type="Proteomes" id="UP000515733"/>
    </source>
</evidence>
<reference evidence="5 6" key="1">
    <citation type="submission" date="2020-03" db="EMBL/GenBank/DDBJ databases">
        <authorList>
            <consortium name="Genoscope - CEA"/>
            <person name="William W."/>
        </authorList>
    </citation>
    <scope>NUCLEOTIDE SEQUENCE [LARGE SCALE GENOMIC DNA]</scope>
    <source>
        <strain evidence="6">DSM 16959</strain>
    </source>
</reference>
<dbReference type="GO" id="GO:0005509">
    <property type="term" value="F:calcium ion binding"/>
    <property type="evidence" value="ECO:0007669"/>
    <property type="project" value="InterPro"/>
</dbReference>
<proteinExistence type="predicted"/>
<gene>
    <name evidence="5" type="ORF">DENOEST_0649</name>
</gene>
<dbReference type="InterPro" id="IPR011049">
    <property type="entry name" value="Serralysin-like_metalloprot_C"/>
</dbReference>
<dbReference type="EMBL" id="LR778301">
    <property type="protein sequence ID" value="CAB1367814.1"/>
    <property type="molecule type" value="Genomic_DNA"/>
</dbReference>
<dbReference type="InterPro" id="IPR001343">
    <property type="entry name" value="Hemolysn_Ca-bd"/>
</dbReference>
<accession>A0A6S6YJA5</accession>
<dbReference type="Pfam" id="PF00353">
    <property type="entry name" value="HemolysinCabind"/>
    <property type="match status" value="1"/>
</dbReference>
<feature type="region of interest" description="Disordered" evidence="3">
    <location>
        <begin position="121"/>
        <end position="152"/>
    </location>
</feature>
<dbReference type="Pfam" id="PF13946">
    <property type="entry name" value="DUF4214"/>
    <property type="match status" value="1"/>
</dbReference>
<dbReference type="KEGG" id="doe:DENOEST_0649"/>
<dbReference type="Gene3D" id="2.150.10.10">
    <property type="entry name" value="Serralysin-like metalloprotease, C-terminal"/>
    <property type="match status" value="1"/>
</dbReference>
<organism evidence="5 6">
    <name type="scientific">Denitratisoma oestradiolicum</name>
    <dbReference type="NCBI Taxonomy" id="311182"/>
    <lineage>
        <taxon>Bacteria</taxon>
        <taxon>Pseudomonadati</taxon>
        <taxon>Pseudomonadota</taxon>
        <taxon>Betaproteobacteria</taxon>
        <taxon>Nitrosomonadales</taxon>
        <taxon>Sterolibacteriaceae</taxon>
        <taxon>Denitratisoma</taxon>
    </lineage>
</organism>
<comment type="subcellular location">
    <subcellularLocation>
        <location evidence="1">Secreted</location>
    </subcellularLocation>
</comment>
<dbReference type="SUPFAM" id="SSF51120">
    <property type="entry name" value="beta-Roll"/>
    <property type="match status" value="1"/>
</dbReference>
<evidence type="ECO:0000256" key="3">
    <source>
        <dbReference type="SAM" id="MobiDB-lite"/>
    </source>
</evidence>
<evidence type="ECO:0000256" key="2">
    <source>
        <dbReference type="ARBA" id="ARBA00022525"/>
    </source>
</evidence>
<keyword evidence="2" id="KW-0964">Secreted</keyword>
<dbReference type="GO" id="GO:0005576">
    <property type="term" value="C:extracellular region"/>
    <property type="evidence" value="ECO:0007669"/>
    <property type="project" value="UniProtKB-SubCell"/>
</dbReference>